<reference evidence="1 2" key="1">
    <citation type="submission" date="2013-09" db="EMBL/GenBank/DDBJ databases">
        <title>Whole genome shotgun sequence of Vibrio ezurae NBRC 102218.</title>
        <authorList>
            <person name="Yoshida I."/>
            <person name="Hosoyama A."/>
            <person name="Numata M."/>
            <person name="Hashimoto M."/>
            <person name="Hosoyama Y."/>
            <person name="Tsuchikane K."/>
            <person name="Noguchi M."/>
            <person name="Hirakata S."/>
            <person name="Ichikawa N."/>
            <person name="Ohji S."/>
            <person name="Yamazoe A."/>
            <person name="Fujita N."/>
        </authorList>
    </citation>
    <scope>NUCLEOTIDE SEQUENCE [LARGE SCALE GENOMIC DNA]</scope>
    <source>
        <strain evidence="1 2">NBRC 102218</strain>
    </source>
</reference>
<name>U3AN00_9VIBR</name>
<accession>U3AN00</accession>
<evidence type="ECO:0000313" key="1">
    <source>
        <dbReference type="EMBL" id="GAD81286.1"/>
    </source>
</evidence>
<protein>
    <submittedName>
        <fullName evidence="1">Uncharacterized protein</fullName>
    </submittedName>
</protein>
<keyword evidence="2" id="KW-1185">Reference proteome</keyword>
<dbReference type="AlphaFoldDB" id="U3AN00"/>
<gene>
    <name evidence="1" type="ORF">VEZ01S_55_00020</name>
</gene>
<proteinExistence type="predicted"/>
<dbReference type="EMBL" id="BATM01000055">
    <property type="protein sequence ID" value="GAD81286.1"/>
    <property type="molecule type" value="Genomic_DNA"/>
</dbReference>
<comment type="caution">
    <text evidence="1">The sequence shown here is derived from an EMBL/GenBank/DDBJ whole genome shotgun (WGS) entry which is preliminary data.</text>
</comment>
<evidence type="ECO:0000313" key="2">
    <source>
        <dbReference type="Proteomes" id="UP000016562"/>
    </source>
</evidence>
<sequence length="104" mass="11913">MAPLKRLSKIQIQELTSLGLTQHQIEECESVLINVPPLFDEKKVNMLKNFLSKAEKILDEFERNDPRLFNEIQSFLGDGILLEQKPLSCMQDALSTVKQNQTLV</sequence>
<organism evidence="1 2">
    <name type="scientific">Vibrio ezurae NBRC 102218</name>
    <dbReference type="NCBI Taxonomy" id="1219080"/>
    <lineage>
        <taxon>Bacteria</taxon>
        <taxon>Pseudomonadati</taxon>
        <taxon>Pseudomonadota</taxon>
        <taxon>Gammaproteobacteria</taxon>
        <taxon>Vibrionales</taxon>
        <taxon>Vibrionaceae</taxon>
        <taxon>Vibrio</taxon>
    </lineage>
</organism>
<dbReference type="eggNOG" id="ENOG5031MAS">
    <property type="taxonomic scope" value="Bacteria"/>
</dbReference>
<dbReference type="Proteomes" id="UP000016562">
    <property type="component" value="Unassembled WGS sequence"/>
</dbReference>